<dbReference type="GO" id="GO:0008270">
    <property type="term" value="F:zinc ion binding"/>
    <property type="evidence" value="ECO:0007669"/>
    <property type="project" value="UniProtKB-UniRule"/>
</dbReference>
<keyword evidence="9" id="KW-1185">Reference proteome</keyword>
<dbReference type="Proteomes" id="UP001141806">
    <property type="component" value="Unassembled WGS sequence"/>
</dbReference>
<protein>
    <recommendedName>
        <fullName evidence="6">Protein FAR1-RELATED SEQUENCE</fullName>
    </recommendedName>
</protein>
<evidence type="ECO:0000256" key="6">
    <source>
        <dbReference type="RuleBase" id="RU367018"/>
    </source>
</evidence>
<dbReference type="InterPro" id="IPR007527">
    <property type="entry name" value="Znf_SWIM"/>
</dbReference>
<comment type="similarity">
    <text evidence="1 6">Belongs to the FHY3/FAR1 family.</text>
</comment>
<dbReference type="EMBL" id="JAMYWD010000007">
    <property type="protein sequence ID" value="KAJ4964663.1"/>
    <property type="molecule type" value="Genomic_DNA"/>
</dbReference>
<dbReference type="GO" id="GO:0006355">
    <property type="term" value="P:regulation of DNA-templated transcription"/>
    <property type="evidence" value="ECO:0007669"/>
    <property type="project" value="UniProtKB-UniRule"/>
</dbReference>
<evidence type="ECO:0000256" key="3">
    <source>
        <dbReference type="ARBA" id="ARBA00022771"/>
    </source>
</evidence>
<dbReference type="AlphaFoldDB" id="A0A9Q0HE62"/>
<feature type="domain" description="SWIM-type" evidence="7">
    <location>
        <begin position="561"/>
        <end position="593"/>
    </location>
</feature>
<keyword evidence="3 5" id="KW-0863">Zinc-finger</keyword>
<comment type="function">
    <text evidence="6">Putative transcription activator involved in regulating light control of development.</text>
</comment>
<dbReference type="PANTHER" id="PTHR31669">
    <property type="entry name" value="PROTEIN FAR1-RELATED SEQUENCE 10-RELATED"/>
    <property type="match status" value="1"/>
</dbReference>
<dbReference type="InterPro" id="IPR031052">
    <property type="entry name" value="FHY3/FAR1"/>
</dbReference>
<evidence type="ECO:0000256" key="4">
    <source>
        <dbReference type="ARBA" id="ARBA00022833"/>
    </source>
</evidence>
<evidence type="ECO:0000313" key="8">
    <source>
        <dbReference type="EMBL" id="KAJ4964663.1"/>
    </source>
</evidence>
<dbReference type="InterPro" id="IPR058778">
    <property type="entry name" value="HTH_FAR1-11-like"/>
</dbReference>
<gene>
    <name evidence="8" type="ORF">NE237_016512</name>
</gene>
<dbReference type="InterPro" id="IPR004330">
    <property type="entry name" value="FAR1_DNA_bnd_dom"/>
</dbReference>
<dbReference type="PROSITE" id="PS50966">
    <property type="entry name" value="ZF_SWIM"/>
    <property type="match status" value="1"/>
</dbReference>
<keyword evidence="4 6" id="KW-0862">Zinc</keyword>
<evidence type="ECO:0000256" key="1">
    <source>
        <dbReference type="ARBA" id="ARBA00005889"/>
    </source>
</evidence>
<proteinExistence type="inferred from homology"/>
<evidence type="ECO:0000259" key="7">
    <source>
        <dbReference type="PROSITE" id="PS50966"/>
    </source>
</evidence>
<keyword evidence="2 6" id="KW-0479">Metal-binding</keyword>
<comment type="caution">
    <text evidence="8">The sequence shown here is derived from an EMBL/GenBank/DDBJ whole genome shotgun (WGS) entry which is preliminary data.</text>
</comment>
<evidence type="ECO:0000313" key="9">
    <source>
        <dbReference type="Proteomes" id="UP001141806"/>
    </source>
</evidence>
<accession>A0A9Q0HE62</accession>
<dbReference type="GO" id="GO:0005634">
    <property type="term" value="C:nucleus"/>
    <property type="evidence" value="ECO:0007669"/>
    <property type="project" value="UniProtKB-SubCell"/>
</dbReference>
<sequence length="749" mass="86639">MGLMEPLLTERSVEPVEEDDDTIEVNTIDASEANGYVDDLNANDCMTIKIGQVFRDSEEAFTEYVKFAKKRGYAVRKQRTYHRDWGDKGICRRDFVCHRSGSGERKGDGEEATGNEKRNRRSIRCNCQAHMSICAIRNGDGYLWEVRGFSDEHTHDLLNQNEVRHLAAYRFISDHFKNRLVSLDKARMPLKDIMRLLEKEQNVEVGGLPFNVRDARHFLNAYKTIRWKNDPSHLVMICKRLKDKDNEFRYDYQVDEENQLEHIAWSHATSLHGYEHYGDVVLFDTTYKLNAYKMLVGIWVGMTIDGQTCFFGCCLLRNKRKSSFEWALRVFLEFMKGKAPQTILTDQDPGILEAVHKVMPNTRQALCLWQIGRKLPSWLGNKLGTQFKEFKDVFDQLPELETEEEFDARWWDMIEKYGLSANTHMGSLYESRHMWAKPYLTSYFFAGMRTISRLETMYAYINHTVSSQTLLDEFIAQVGRAVEELDHVGEQITAHQEMDNIDFQTGGPIEEHASKILTPYAFGLFKKEVISSFHYACYSNEPGVWVVKHNSSEERDCKVHHVVGEELISCSCMAFEHNGILCRHAITVLQRNNCFQTPDQYLLHRWCRESLTQLPIVDGELDGHKERLDHLQVLVAEFVEEYAKTKEHYNVAVEIIKNSIAKIREMGCPSSIGHNDFNDVDIPSVVLAEDQNGFENTDPVLWNTTDSITKGRFREESDKPRTECAKKQRMCRSSGCVQMGHDEILSLSK</sequence>
<evidence type="ECO:0000256" key="5">
    <source>
        <dbReference type="PROSITE-ProRule" id="PRU00325"/>
    </source>
</evidence>
<dbReference type="Pfam" id="PF03101">
    <property type="entry name" value="FAR1"/>
    <property type="match status" value="1"/>
</dbReference>
<dbReference type="Pfam" id="PF26175">
    <property type="entry name" value="HTH_FAR1"/>
    <property type="match status" value="1"/>
</dbReference>
<dbReference type="Pfam" id="PF10551">
    <property type="entry name" value="MULE"/>
    <property type="match status" value="1"/>
</dbReference>
<comment type="subcellular location">
    <subcellularLocation>
        <location evidence="6">Nucleus</location>
    </subcellularLocation>
</comment>
<dbReference type="InterPro" id="IPR006564">
    <property type="entry name" value="Znf_PMZ"/>
</dbReference>
<dbReference type="PANTHER" id="PTHR31669:SF184">
    <property type="entry name" value="PROTEIN FAR1-RELATED SEQUENCE 11"/>
    <property type="match status" value="1"/>
</dbReference>
<dbReference type="OrthoDB" id="128308at2759"/>
<keyword evidence="6" id="KW-0539">Nucleus</keyword>
<name>A0A9Q0HE62_9MAGN</name>
<evidence type="ECO:0000256" key="2">
    <source>
        <dbReference type="ARBA" id="ARBA00022723"/>
    </source>
</evidence>
<dbReference type="SMART" id="SM00575">
    <property type="entry name" value="ZnF_PMZ"/>
    <property type="match status" value="1"/>
</dbReference>
<reference evidence="8" key="1">
    <citation type="journal article" date="2023" name="Plant J.">
        <title>The genome of the king protea, Protea cynaroides.</title>
        <authorList>
            <person name="Chang J."/>
            <person name="Duong T.A."/>
            <person name="Schoeman C."/>
            <person name="Ma X."/>
            <person name="Roodt D."/>
            <person name="Barker N."/>
            <person name="Li Z."/>
            <person name="Van de Peer Y."/>
            <person name="Mizrachi E."/>
        </authorList>
    </citation>
    <scope>NUCLEOTIDE SEQUENCE</scope>
    <source>
        <tissue evidence="8">Young leaves</tissue>
    </source>
</reference>
<dbReference type="InterPro" id="IPR018289">
    <property type="entry name" value="MULE_transposase_dom"/>
</dbReference>
<organism evidence="8 9">
    <name type="scientific">Protea cynaroides</name>
    <dbReference type="NCBI Taxonomy" id="273540"/>
    <lineage>
        <taxon>Eukaryota</taxon>
        <taxon>Viridiplantae</taxon>
        <taxon>Streptophyta</taxon>
        <taxon>Embryophyta</taxon>
        <taxon>Tracheophyta</taxon>
        <taxon>Spermatophyta</taxon>
        <taxon>Magnoliopsida</taxon>
        <taxon>Proteales</taxon>
        <taxon>Proteaceae</taxon>
        <taxon>Protea</taxon>
    </lineage>
</organism>
<dbReference type="Pfam" id="PF04434">
    <property type="entry name" value="SWIM"/>
    <property type="match status" value="1"/>
</dbReference>